<dbReference type="AlphaFoldDB" id="A0A5C5FUX0"/>
<dbReference type="InterPro" id="IPR011553">
    <property type="entry name" value="Sec62_asco"/>
</dbReference>
<evidence type="ECO:0000256" key="12">
    <source>
        <dbReference type="SAM" id="Phobius"/>
    </source>
</evidence>
<keyword evidence="7" id="KW-0653">Protein transport</keyword>
<keyword evidence="5 12" id="KW-0812">Transmembrane</keyword>
<feature type="transmembrane region" description="Helical" evidence="12">
    <location>
        <begin position="154"/>
        <end position="180"/>
    </location>
</feature>
<evidence type="ECO:0000256" key="2">
    <source>
        <dbReference type="ARBA" id="ARBA00010604"/>
    </source>
</evidence>
<gene>
    <name evidence="13" type="ORF">DMC30DRAFT_417385</name>
</gene>
<proteinExistence type="inferred from homology"/>
<feature type="compositionally biased region" description="Low complexity" evidence="11">
    <location>
        <begin position="254"/>
        <end position="264"/>
    </location>
</feature>
<evidence type="ECO:0000256" key="8">
    <source>
        <dbReference type="ARBA" id="ARBA00022989"/>
    </source>
</evidence>
<dbReference type="Proteomes" id="UP000311382">
    <property type="component" value="Unassembled WGS sequence"/>
</dbReference>
<dbReference type="Pfam" id="PF03839">
    <property type="entry name" value="Sec62"/>
    <property type="match status" value="1"/>
</dbReference>
<keyword evidence="14" id="KW-1185">Reference proteome</keyword>
<evidence type="ECO:0000256" key="9">
    <source>
        <dbReference type="ARBA" id="ARBA00023010"/>
    </source>
</evidence>
<comment type="similarity">
    <text evidence="2">Belongs to the SEC62 family.</text>
</comment>
<evidence type="ECO:0000256" key="7">
    <source>
        <dbReference type="ARBA" id="ARBA00022927"/>
    </source>
</evidence>
<dbReference type="OrthoDB" id="200187at2759"/>
<dbReference type="InterPro" id="IPR004728">
    <property type="entry name" value="Sec62"/>
</dbReference>
<evidence type="ECO:0000256" key="4">
    <source>
        <dbReference type="ARBA" id="ARBA00022448"/>
    </source>
</evidence>
<protein>
    <recommendedName>
        <fullName evidence="3">Translocation protein SEC62</fullName>
    </recommendedName>
</protein>
<dbReference type="EMBL" id="SOZI01000079">
    <property type="protein sequence ID" value="TNY19972.1"/>
    <property type="molecule type" value="Genomic_DNA"/>
</dbReference>
<evidence type="ECO:0000256" key="1">
    <source>
        <dbReference type="ARBA" id="ARBA00004477"/>
    </source>
</evidence>
<comment type="caution">
    <text evidence="13">The sequence shown here is derived from an EMBL/GenBank/DDBJ whole genome shotgun (WGS) entry which is preliminary data.</text>
</comment>
<evidence type="ECO:0000313" key="14">
    <source>
        <dbReference type="Proteomes" id="UP000311382"/>
    </source>
</evidence>
<feature type="compositionally biased region" description="Acidic residues" evidence="11">
    <location>
        <begin position="277"/>
        <end position="286"/>
    </location>
</feature>
<sequence>MSLNMRDNHAKAPPEAKRVVDFLRNKAQLKTRTGALNGKRVDYFKGKSAIKALRSPAYAKLGPKVPQVADDDAAQQLLHSLIPHTFFLRIQRGPTISSGVKAVQIVPQQLFAPDEHYVWLVDPNPIRQLALAVAMVAVVLAGVMFPLWPVKMRIGVWYLSVAVLGLIAAFFGLAIVRLVLWLVTKVVARPGIWLFPNLFADVGFVDSFIPTWGWDVPPPKKSKKSKDGVAAGAGGGDGDKRSKKGSSSKRRDAAAQAQAPARAPVEAGEGARITELVEGDEDEDDE</sequence>
<dbReference type="PANTHER" id="PTHR12443:SF9">
    <property type="entry name" value="TRANSLOCATION PROTEIN SEC62"/>
    <property type="match status" value="1"/>
</dbReference>
<keyword evidence="4" id="KW-0813">Transport</keyword>
<evidence type="ECO:0000256" key="11">
    <source>
        <dbReference type="SAM" id="MobiDB-lite"/>
    </source>
</evidence>
<dbReference type="GO" id="GO:0005789">
    <property type="term" value="C:endoplasmic reticulum membrane"/>
    <property type="evidence" value="ECO:0007669"/>
    <property type="project" value="UniProtKB-SubCell"/>
</dbReference>
<feature type="transmembrane region" description="Helical" evidence="12">
    <location>
        <begin position="129"/>
        <end position="148"/>
    </location>
</feature>
<evidence type="ECO:0000256" key="6">
    <source>
        <dbReference type="ARBA" id="ARBA00022824"/>
    </source>
</evidence>
<keyword evidence="9" id="KW-0811">Translocation</keyword>
<feature type="region of interest" description="Disordered" evidence="11">
    <location>
        <begin position="219"/>
        <end position="286"/>
    </location>
</feature>
<accession>A0A5C5FUX0</accession>
<organism evidence="13 14">
    <name type="scientific">Rhodotorula diobovata</name>
    <dbReference type="NCBI Taxonomy" id="5288"/>
    <lineage>
        <taxon>Eukaryota</taxon>
        <taxon>Fungi</taxon>
        <taxon>Dikarya</taxon>
        <taxon>Basidiomycota</taxon>
        <taxon>Pucciniomycotina</taxon>
        <taxon>Microbotryomycetes</taxon>
        <taxon>Sporidiobolales</taxon>
        <taxon>Sporidiobolaceae</taxon>
        <taxon>Rhodotorula</taxon>
    </lineage>
</organism>
<comment type="subcellular location">
    <subcellularLocation>
        <location evidence="1">Endoplasmic reticulum membrane</location>
        <topology evidence="1">Multi-pass membrane protein</topology>
    </subcellularLocation>
</comment>
<evidence type="ECO:0000256" key="5">
    <source>
        <dbReference type="ARBA" id="ARBA00022692"/>
    </source>
</evidence>
<name>A0A5C5FUX0_9BASI</name>
<keyword evidence="10 12" id="KW-0472">Membrane</keyword>
<reference evidence="13 14" key="1">
    <citation type="submission" date="2019-03" db="EMBL/GenBank/DDBJ databases">
        <title>Rhodosporidium diobovatum UCD-FST 08-225 genome sequencing, assembly, and annotation.</title>
        <authorList>
            <person name="Fakankun I.U."/>
            <person name="Fristensky B."/>
            <person name="Levin D.B."/>
        </authorList>
    </citation>
    <scope>NUCLEOTIDE SEQUENCE [LARGE SCALE GENOMIC DNA]</scope>
    <source>
        <strain evidence="13 14">UCD-FST 08-225</strain>
    </source>
</reference>
<keyword evidence="8 12" id="KW-1133">Transmembrane helix</keyword>
<dbReference type="PANTHER" id="PTHR12443">
    <property type="entry name" value="TRANSLOCATION PROTEIN SEC62"/>
    <property type="match status" value="1"/>
</dbReference>
<dbReference type="GO" id="GO:0031204">
    <property type="term" value="P:post-translational protein targeting to membrane, translocation"/>
    <property type="evidence" value="ECO:0007669"/>
    <property type="project" value="TreeGrafter"/>
</dbReference>
<keyword evidence="6" id="KW-0256">Endoplasmic reticulum</keyword>
<dbReference type="NCBIfam" id="TIGR00869">
    <property type="entry name" value="sec62"/>
    <property type="match status" value="1"/>
</dbReference>
<evidence type="ECO:0000256" key="3">
    <source>
        <dbReference type="ARBA" id="ARBA00021257"/>
    </source>
</evidence>
<dbReference type="STRING" id="5288.A0A5C5FUX0"/>
<evidence type="ECO:0000313" key="13">
    <source>
        <dbReference type="EMBL" id="TNY19972.1"/>
    </source>
</evidence>
<evidence type="ECO:0000256" key="10">
    <source>
        <dbReference type="ARBA" id="ARBA00023136"/>
    </source>
</evidence>